<dbReference type="Pfam" id="PF08583">
    <property type="entry name" value="Cmc1"/>
    <property type="match status" value="1"/>
</dbReference>
<keyword evidence="4" id="KW-0999">Mitochondrion inner membrane</keyword>
<evidence type="ECO:0000256" key="4">
    <source>
        <dbReference type="RuleBase" id="RU364104"/>
    </source>
</evidence>
<proteinExistence type="inferred from homology"/>
<accession>A0ABR3Y9W9</accession>
<comment type="caution">
    <text evidence="6">The sequence shown here is derived from an EMBL/GenBank/DDBJ whole genome shotgun (WGS) entry which is preliminary data.</text>
</comment>
<dbReference type="Proteomes" id="UP001583193">
    <property type="component" value="Unassembled WGS sequence"/>
</dbReference>
<keyword evidence="7" id="KW-1185">Reference proteome</keyword>
<protein>
    <recommendedName>
        <fullName evidence="4">COX assembly mitochondrial protein</fullName>
    </recommendedName>
</protein>
<sequence length="107" mass="12080">MHSHLHTPENANCEEIMTMLDECHAQGFLWKALGQCNDIKREVNKCLGAERYERARRNREKARENRKRIEQIWAEERVREGVVAPADTTTTTTTAAAAAAGSAEAKQ</sequence>
<feature type="region of interest" description="Disordered" evidence="5">
    <location>
        <begin position="84"/>
        <end position="107"/>
    </location>
</feature>
<dbReference type="EMBL" id="JAVDPF010000004">
    <property type="protein sequence ID" value="KAL1884765.1"/>
    <property type="molecule type" value="Genomic_DNA"/>
</dbReference>
<reference evidence="6 7" key="1">
    <citation type="journal article" date="2024" name="IMA Fungus">
        <title>IMA Genome - F19 : A genome assembly and annotation guide to empower mycologists, including annotated draft genome sequences of Ceratocystis pirilliformis, Diaporthe australafricana, Fusarium ophioides, Paecilomyces lecythidis, and Sporothrix stenoceras.</title>
        <authorList>
            <person name="Aylward J."/>
            <person name="Wilson A.M."/>
            <person name="Visagie C.M."/>
            <person name="Spraker J."/>
            <person name="Barnes I."/>
            <person name="Buitendag C."/>
            <person name="Ceriani C."/>
            <person name="Del Mar Angel L."/>
            <person name="du Plessis D."/>
            <person name="Fuchs T."/>
            <person name="Gasser K."/>
            <person name="Kramer D."/>
            <person name="Li W."/>
            <person name="Munsamy K."/>
            <person name="Piso A."/>
            <person name="Price J.L."/>
            <person name="Sonnekus B."/>
            <person name="Thomas C."/>
            <person name="van der Nest A."/>
            <person name="van Dijk A."/>
            <person name="van Heerden A."/>
            <person name="van Vuuren N."/>
            <person name="Yilmaz N."/>
            <person name="Duong T.A."/>
            <person name="van der Merwe N.A."/>
            <person name="Wingfield M.J."/>
            <person name="Wingfield B.D."/>
        </authorList>
    </citation>
    <scope>NUCLEOTIDE SEQUENCE [LARGE SCALE GENOMIC DNA]</scope>
    <source>
        <strain evidence="6 7">CMW 18167</strain>
    </source>
</reference>
<evidence type="ECO:0000256" key="5">
    <source>
        <dbReference type="SAM" id="MobiDB-lite"/>
    </source>
</evidence>
<dbReference type="PANTHER" id="PTHR22977">
    <property type="entry name" value="COX ASSEMBLY MITOCHONDRIAL PROTEIN"/>
    <property type="match status" value="1"/>
</dbReference>
<evidence type="ECO:0000256" key="2">
    <source>
        <dbReference type="ARBA" id="ARBA00023128"/>
    </source>
</evidence>
<dbReference type="InterPro" id="IPR013892">
    <property type="entry name" value="Cyt_c_biogenesis_Cmc1-like"/>
</dbReference>
<name>A0ABR3Y9W9_9EURO</name>
<evidence type="ECO:0000313" key="7">
    <source>
        <dbReference type="Proteomes" id="UP001583193"/>
    </source>
</evidence>
<comment type="subcellular location">
    <subcellularLocation>
        <location evidence="4">Mitochondrion inner membrane</location>
    </subcellularLocation>
</comment>
<keyword evidence="3" id="KW-1015">Disulfide bond</keyword>
<keyword evidence="2 4" id="KW-0496">Mitochondrion</keyword>
<gene>
    <name evidence="6" type="ORF">Plec18167_002357</name>
</gene>
<evidence type="ECO:0000313" key="6">
    <source>
        <dbReference type="EMBL" id="KAL1884765.1"/>
    </source>
</evidence>
<dbReference type="PANTHER" id="PTHR22977:SF1">
    <property type="entry name" value="COX ASSEMBLY MITOCHONDRIAL PROTEIN 2 HOMOLOG"/>
    <property type="match status" value="1"/>
</dbReference>
<comment type="function">
    <text evidence="4">Required for mitochondrial cytochrome c oxidase (COX) assembly and respiration.</text>
</comment>
<evidence type="ECO:0000256" key="3">
    <source>
        <dbReference type="ARBA" id="ARBA00023157"/>
    </source>
</evidence>
<keyword evidence="4" id="KW-0472">Membrane</keyword>
<evidence type="ECO:0000256" key="1">
    <source>
        <dbReference type="ARBA" id="ARBA00007347"/>
    </source>
</evidence>
<organism evidence="6 7">
    <name type="scientific">Paecilomyces lecythidis</name>
    <dbReference type="NCBI Taxonomy" id="3004212"/>
    <lineage>
        <taxon>Eukaryota</taxon>
        <taxon>Fungi</taxon>
        <taxon>Dikarya</taxon>
        <taxon>Ascomycota</taxon>
        <taxon>Pezizomycotina</taxon>
        <taxon>Eurotiomycetes</taxon>
        <taxon>Eurotiomycetidae</taxon>
        <taxon>Eurotiales</taxon>
        <taxon>Thermoascaceae</taxon>
        <taxon>Paecilomyces</taxon>
    </lineage>
</organism>
<comment type="similarity">
    <text evidence="1 4">Belongs to the CMC family.</text>
</comment>
<keyword evidence="4" id="KW-0143">Chaperone</keyword>